<dbReference type="RefSeq" id="WP_258914125.1">
    <property type="nucleotide sequence ID" value="NZ_CP007536.1"/>
</dbReference>
<accession>A0A060HNQ0</accession>
<keyword evidence="2" id="KW-1185">Reference proteome</keyword>
<dbReference type="Proteomes" id="UP000027093">
    <property type="component" value="Chromosome"/>
</dbReference>
<dbReference type="AlphaFoldDB" id="A0A060HNQ0"/>
<evidence type="ECO:0000313" key="2">
    <source>
        <dbReference type="Proteomes" id="UP000027093"/>
    </source>
</evidence>
<dbReference type="GeneID" id="74947740"/>
<protein>
    <submittedName>
        <fullName evidence="1">Uncharacterized protein</fullName>
    </submittedName>
</protein>
<gene>
    <name evidence="1" type="ORF">NVIE_2560</name>
</gene>
<sequence length="41" mass="4447">MVSRKILDMMGIIPSKHGHHDIVLHASLDTVLTIVALVGID</sequence>
<dbReference type="HOGENOM" id="CLU_3263944_0_0_2"/>
<dbReference type="EMBL" id="CP007536">
    <property type="protein sequence ID" value="AIC16775.1"/>
    <property type="molecule type" value="Genomic_DNA"/>
</dbReference>
<proteinExistence type="predicted"/>
<evidence type="ECO:0000313" key="1">
    <source>
        <dbReference type="EMBL" id="AIC16775.1"/>
    </source>
</evidence>
<organism evidence="1 2">
    <name type="scientific">Nitrososphaera viennensis EN76</name>
    <dbReference type="NCBI Taxonomy" id="926571"/>
    <lineage>
        <taxon>Archaea</taxon>
        <taxon>Nitrososphaerota</taxon>
        <taxon>Nitrososphaeria</taxon>
        <taxon>Nitrososphaerales</taxon>
        <taxon>Nitrososphaeraceae</taxon>
        <taxon>Nitrososphaera</taxon>
    </lineage>
</organism>
<dbReference type="KEGG" id="nvn:NVIE_2560"/>
<name>A0A060HNQ0_9ARCH</name>
<reference evidence="1 2" key="1">
    <citation type="journal article" date="2014" name="Int. J. Syst. Evol. Microbiol.">
        <title>Nitrososphaera viennensis gen. nov., sp. nov., an aerobic and mesophilic, ammonia-oxidizing archaeon from soil and a member of the archaeal phylum Thaumarchaeota.</title>
        <authorList>
            <person name="Stieglmeier M."/>
            <person name="Klingl A."/>
            <person name="Alves R.J."/>
            <person name="Rittmann S.K."/>
            <person name="Melcher M."/>
            <person name="Leisch N."/>
            <person name="Schleper C."/>
        </authorList>
    </citation>
    <scope>NUCLEOTIDE SEQUENCE [LARGE SCALE GENOMIC DNA]</scope>
    <source>
        <strain evidence="1">EN76</strain>
    </source>
</reference>